<dbReference type="RefSeq" id="WP_050127196.1">
    <property type="nucleotide sequence ID" value="NZ_CQEM01000030.1"/>
</dbReference>
<proteinExistence type="predicted"/>
<dbReference type="EMBL" id="CQEM01000030">
    <property type="protein sequence ID" value="CNL89676.1"/>
    <property type="molecule type" value="Genomic_DNA"/>
</dbReference>
<reference evidence="3" key="1">
    <citation type="submission" date="2015-03" db="EMBL/GenBank/DDBJ databases">
        <authorList>
            <consortium name="Pathogen Informatics"/>
        </authorList>
    </citation>
    <scope>NUCLEOTIDE SEQUENCE [LARGE SCALE GENOMIC DNA]</scope>
    <source>
        <strain evidence="3">IP27925</strain>
    </source>
</reference>
<feature type="region of interest" description="Disordered" evidence="1">
    <location>
        <begin position="32"/>
        <end position="61"/>
    </location>
</feature>
<evidence type="ECO:0000256" key="1">
    <source>
        <dbReference type="SAM" id="MobiDB-lite"/>
    </source>
</evidence>
<organism evidence="2 3">
    <name type="scientific">Yersinia aleksiciae</name>
    <dbReference type="NCBI Taxonomy" id="263819"/>
    <lineage>
        <taxon>Bacteria</taxon>
        <taxon>Pseudomonadati</taxon>
        <taxon>Pseudomonadota</taxon>
        <taxon>Gammaproteobacteria</taxon>
        <taxon>Enterobacterales</taxon>
        <taxon>Yersiniaceae</taxon>
        <taxon>Yersinia</taxon>
    </lineage>
</organism>
<dbReference type="Proteomes" id="UP000040088">
    <property type="component" value="Unassembled WGS sequence"/>
</dbReference>
<evidence type="ECO:0008006" key="4">
    <source>
        <dbReference type="Google" id="ProtNLM"/>
    </source>
</evidence>
<evidence type="ECO:0000313" key="3">
    <source>
        <dbReference type="Proteomes" id="UP000040088"/>
    </source>
</evidence>
<gene>
    <name evidence="2" type="ORF">ERS008460_04043</name>
</gene>
<evidence type="ECO:0000313" key="2">
    <source>
        <dbReference type="EMBL" id="CNL89676.1"/>
    </source>
</evidence>
<sequence>MPKYEVVRAWNGVVVGDVIDLDSLHPALQSHVRKVGGEGELSPATPGDKSPKSGKQRKEDE</sequence>
<dbReference type="AlphaFoldDB" id="A0A0T9UZV1"/>
<accession>A0A0T9UZV1</accession>
<protein>
    <recommendedName>
        <fullName evidence="4">Glycoprotein</fullName>
    </recommendedName>
</protein>
<name>A0A0T9UZV1_YERAE</name>